<comment type="caution">
    <text evidence="1">The sequence shown here is derived from an EMBL/GenBank/DDBJ whole genome shotgun (WGS) entry which is preliminary data.</text>
</comment>
<accession>A0AC61QJH6</accession>
<name>A0AC61QJH6_9BACT</name>
<organism evidence="1 2">
    <name type="scientific">Candidatus Syntrophosphaera thermopropionivorans</name>
    <dbReference type="NCBI Taxonomy" id="2593015"/>
    <lineage>
        <taxon>Bacteria</taxon>
        <taxon>Pseudomonadati</taxon>
        <taxon>Candidatus Cloacimonadota</taxon>
        <taxon>Candidatus Cloacimonadia</taxon>
        <taxon>Candidatus Cloacimonadales</taxon>
        <taxon>Candidatus Cloacimonadaceae</taxon>
        <taxon>Candidatus Syntrophosphaera</taxon>
    </lineage>
</organism>
<sequence length="215" mass="23426">MKPIQIAASVLSCDFAHLDKELSRASDANMFHLDIMDGHYVPNLTFGQPIVLKIRQLTKIPLDAHLMVTNPENYVAPFASIGVNWFSFHQECVYHSHRVVQQIKSLGMKAGIALNPATPLSTLDCILPDLDFVLLMSVNPGFSGQEFIPSVLEKIIQLKDIITKNSLNTLIEVDGGINETNASLVIAAGADILVSASYIFGSTDYSAAIRSLRGS</sequence>
<evidence type="ECO:0000313" key="2">
    <source>
        <dbReference type="Proteomes" id="UP000294588"/>
    </source>
</evidence>
<gene>
    <name evidence="1" type="primary">rpe</name>
    <name evidence="1" type="ORF">E0946_03925</name>
</gene>
<dbReference type="EMBL" id="SMOG01000008">
    <property type="protein sequence ID" value="TDF73173.1"/>
    <property type="molecule type" value="Genomic_DNA"/>
</dbReference>
<dbReference type="EC" id="5.1.3.1" evidence="1"/>
<keyword evidence="2" id="KW-1185">Reference proteome</keyword>
<dbReference type="Proteomes" id="UP000294588">
    <property type="component" value="Unassembled WGS sequence"/>
</dbReference>
<reference evidence="1" key="1">
    <citation type="submission" date="2019-03" db="EMBL/GenBank/DDBJ databases">
        <title>Candidatus Syntrophosphaera thermopropionivorans: a novel player in syntrophic propionate oxidation during anaerobic digestion.</title>
        <authorList>
            <person name="Dyksma S."/>
        </authorList>
    </citation>
    <scope>NUCLEOTIDE SEQUENCE</scope>
    <source>
        <strain evidence="1">W5</strain>
    </source>
</reference>
<proteinExistence type="predicted"/>
<protein>
    <submittedName>
        <fullName evidence="1">Ribulose-phosphate 3-epimerase</fullName>
        <ecNumber evidence="1">5.1.3.1</ecNumber>
    </submittedName>
</protein>
<evidence type="ECO:0000313" key="1">
    <source>
        <dbReference type="EMBL" id="TDF73173.1"/>
    </source>
</evidence>
<keyword evidence="1" id="KW-0413">Isomerase</keyword>